<accession>E8T957</accession>
<reference evidence="2" key="1">
    <citation type="submission" date="2011-01" db="EMBL/GenBank/DDBJ databases">
        <title>Complete sequence of chromosome of Mesorhizobium ciceri bv. biserrulae WSM1271.</title>
        <authorList>
            <person name="Lucas S."/>
            <person name="Copeland A."/>
            <person name="Lapidus A."/>
            <person name="Cheng J.-F."/>
            <person name="Goodwin L."/>
            <person name="Pitluck S."/>
            <person name="Teshima H."/>
            <person name="Detter J.C."/>
            <person name="Han C."/>
            <person name="Tapia R."/>
            <person name="Land M."/>
            <person name="Hauser L."/>
            <person name="Kyrpides N."/>
            <person name="Ivanova N."/>
            <person name="Nandasena K."/>
            <person name="Reeve W.G."/>
            <person name="Howieson J.G."/>
            <person name="O'Hara G."/>
            <person name="Tiwari R.P."/>
            <person name="Woyke T."/>
        </authorList>
    </citation>
    <scope>NUCLEOTIDE SEQUENCE [LARGE SCALE GENOMIC DNA]</scope>
    <source>
        <strain evidence="2">HAMBI 2942 / LMG 23838 / WSM1271</strain>
    </source>
</reference>
<dbReference type="STRING" id="765698.Mesci_5115"/>
<dbReference type="eggNOG" id="COG0406">
    <property type="taxonomic scope" value="Bacteria"/>
</dbReference>
<sequence>MGFEVNELIAELGILPKNILETISWPSPLAEVERVLRSDVDCIAFANTQVRLWTSIAARVPNEATGLLVTHGGIIDLGVVAFLMASKRPIEGEAIGYCEGLRLEFTSGRLTNAEMLRVPEHLHLSDT</sequence>
<dbReference type="EMBL" id="CP002447">
    <property type="protein sequence ID" value="ADV14215.1"/>
    <property type="molecule type" value="Genomic_DNA"/>
</dbReference>
<organism evidence="1 2">
    <name type="scientific">Mesorhizobium ciceri biovar biserrulae (strain HAMBI 2942 / LMG 23838 / WSM1271)</name>
    <dbReference type="NCBI Taxonomy" id="765698"/>
    <lineage>
        <taxon>Bacteria</taxon>
        <taxon>Pseudomonadati</taxon>
        <taxon>Pseudomonadota</taxon>
        <taxon>Alphaproteobacteria</taxon>
        <taxon>Hyphomicrobiales</taxon>
        <taxon>Phyllobacteriaceae</taxon>
        <taxon>Mesorhizobium</taxon>
    </lineage>
</organism>
<evidence type="ECO:0000313" key="1">
    <source>
        <dbReference type="EMBL" id="ADV14215.1"/>
    </source>
</evidence>
<proteinExistence type="predicted"/>
<protein>
    <recommendedName>
        <fullName evidence="3">Phosphoglycerate mutase</fullName>
    </recommendedName>
</protein>
<dbReference type="HOGENOM" id="CLU_1967943_0_0_5"/>
<dbReference type="AlphaFoldDB" id="E8T957"/>
<evidence type="ECO:0008006" key="3">
    <source>
        <dbReference type="Google" id="ProtNLM"/>
    </source>
</evidence>
<name>E8T957_MESCW</name>
<dbReference type="Proteomes" id="UP000007471">
    <property type="component" value="Chromosome"/>
</dbReference>
<dbReference type="OrthoDB" id="8451778at2"/>
<dbReference type="KEGG" id="mci:Mesci_5115"/>
<gene>
    <name evidence="1" type="ordered locus">Mesci_5115</name>
</gene>
<evidence type="ECO:0000313" key="2">
    <source>
        <dbReference type="Proteomes" id="UP000007471"/>
    </source>
</evidence>